<evidence type="ECO:0000313" key="3">
    <source>
        <dbReference type="EMBL" id="PXX46952.1"/>
    </source>
</evidence>
<dbReference type="Gene3D" id="3.30.70.1060">
    <property type="entry name" value="Dimeric alpha+beta barrel"/>
    <property type="match status" value="1"/>
</dbReference>
<organism evidence="3 4">
    <name type="scientific">Undibacterium pigrum</name>
    <dbReference type="NCBI Taxonomy" id="401470"/>
    <lineage>
        <taxon>Bacteria</taxon>
        <taxon>Pseudomonadati</taxon>
        <taxon>Pseudomonadota</taxon>
        <taxon>Betaproteobacteria</taxon>
        <taxon>Burkholderiales</taxon>
        <taxon>Oxalobacteraceae</taxon>
        <taxon>Undibacterium</taxon>
    </lineage>
</organism>
<dbReference type="AlphaFoldDB" id="A0A318JIA7"/>
<dbReference type="Pfam" id="PF03795">
    <property type="entry name" value="YCII"/>
    <property type="match status" value="1"/>
</dbReference>
<feature type="domain" description="YCII-related" evidence="2">
    <location>
        <begin position="1"/>
        <end position="79"/>
    </location>
</feature>
<keyword evidence="4" id="KW-1185">Reference proteome</keyword>
<gene>
    <name evidence="3" type="ORF">DFR42_101528</name>
</gene>
<dbReference type="EMBL" id="QJKB01000001">
    <property type="protein sequence ID" value="PXX46952.1"/>
    <property type="molecule type" value="Genomic_DNA"/>
</dbReference>
<evidence type="ECO:0000256" key="1">
    <source>
        <dbReference type="ARBA" id="ARBA00007689"/>
    </source>
</evidence>
<sequence>MFIVLLNISGSKEQAAKHMAEHKAWLQNGFDEGVFLASGNLSGQPGGGILIHGLSENELQQRLNQDPFVIHGIVTVQIIEITPSKTDPRMAFLLESVA</sequence>
<dbReference type="InterPro" id="IPR005545">
    <property type="entry name" value="YCII"/>
</dbReference>
<dbReference type="RefSeq" id="WP_110253384.1">
    <property type="nucleotide sequence ID" value="NZ_QJKB01000001.1"/>
</dbReference>
<dbReference type="PANTHER" id="PTHR37828:SF1">
    <property type="entry name" value="YCII-RELATED DOMAIN-CONTAINING PROTEIN"/>
    <property type="match status" value="1"/>
</dbReference>
<evidence type="ECO:0000259" key="2">
    <source>
        <dbReference type="Pfam" id="PF03795"/>
    </source>
</evidence>
<proteinExistence type="inferred from homology"/>
<dbReference type="SUPFAM" id="SSF54909">
    <property type="entry name" value="Dimeric alpha+beta barrel"/>
    <property type="match status" value="1"/>
</dbReference>
<dbReference type="InterPro" id="IPR011008">
    <property type="entry name" value="Dimeric_a/b-barrel"/>
</dbReference>
<comment type="caution">
    <text evidence="3">The sequence shown here is derived from an EMBL/GenBank/DDBJ whole genome shotgun (WGS) entry which is preliminary data.</text>
</comment>
<evidence type="ECO:0000313" key="4">
    <source>
        <dbReference type="Proteomes" id="UP000247792"/>
    </source>
</evidence>
<reference evidence="3 4" key="1">
    <citation type="submission" date="2018-05" db="EMBL/GenBank/DDBJ databases">
        <title>Genomic Encyclopedia of Type Strains, Phase IV (KMG-IV): sequencing the most valuable type-strain genomes for metagenomic binning, comparative biology and taxonomic classification.</title>
        <authorList>
            <person name="Goeker M."/>
        </authorList>
    </citation>
    <scope>NUCLEOTIDE SEQUENCE [LARGE SCALE GENOMIC DNA]</scope>
    <source>
        <strain evidence="3 4">DSM 19792</strain>
    </source>
</reference>
<dbReference type="OrthoDB" id="9814407at2"/>
<dbReference type="PANTHER" id="PTHR37828">
    <property type="entry name" value="GSR2449 PROTEIN"/>
    <property type="match status" value="1"/>
</dbReference>
<protein>
    <submittedName>
        <fullName evidence="3">Uncharacterized protein YciI</fullName>
    </submittedName>
</protein>
<comment type="similarity">
    <text evidence="1">Belongs to the YciI family.</text>
</comment>
<dbReference type="Proteomes" id="UP000247792">
    <property type="component" value="Unassembled WGS sequence"/>
</dbReference>
<accession>A0A318JIA7</accession>
<name>A0A318JIA7_9BURK</name>